<dbReference type="PROSITE" id="PS51141">
    <property type="entry name" value="ZF_SBP"/>
    <property type="match status" value="1"/>
</dbReference>
<dbReference type="PANTHER" id="PTHR31251:SF208">
    <property type="entry name" value="SQUAMOSA PROMOTER-BINDING-LIKE PROTEIN 18"/>
    <property type="match status" value="1"/>
</dbReference>
<evidence type="ECO:0000256" key="9">
    <source>
        <dbReference type="PROSITE-ProRule" id="PRU00470"/>
    </source>
</evidence>
<name>A0AAD3TF21_NEPGR</name>
<evidence type="ECO:0000256" key="7">
    <source>
        <dbReference type="ARBA" id="ARBA00023163"/>
    </source>
</evidence>
<keyword evidence="4" id="KW-0862">Zinc</keyword>
<dbReference type="EMBL" id="BSYO01000033">
    <property type="protein sequence ID" value="GMH27422.1"/>
    <property type="molecule type" value="Genomic_DNA"/>
</dbReference>
<evidence type="ECO:0000259" key="11">
    <source>
        <dbReference type="PROSITE" id="PS51141"/>
    </source>
</evidence>
<proteinExistence type="predicted"/>
<dbReference type="InterPro" id="IPR044817">
    <property type="entry name" value="SBP-like"/>
</dbReference>
<evidence type="ECO:0000256" key="3">
    <source>
        <dbReference type="ARBA" id="ARBA00022771"/>
    </source>
</evidence>
<dbReference type="GO" id="GO:0005634">
    <property type="term" value="C:nucleus"/>
    <property type="evidence" value="ECO:0007669"/>
    <property type="project" value="UniProtKB-SubCell"/>
</dbReference>
<evidence type="ECO:0000313" key="12">
    <source>
        <dbReference type="EMBL" id="GMH27422.1"/>
    </source>
</evidence>
<sequence>MRSPSPLSRSGPLKRARAPSGSVSQAVSCSVDGCNSDLSKCREYHRRHKVCELHSKTPTVTIGGQEQRFCQQCSRFHSLVEFDEGKRSCRKRLEGHNRRRRKPHPESLFVNTANFLPDGQGGGVMPFSGSATIPPASIVSSAWYGPVKLETDRILYGGSSGTPPLSASYSHALRGRQFPYPQGPDSRLPGSSSSARPPPLHDPSPVSGSASGSRGTDNQKIFCNKLTHAITESDRALSLLSSSPAACIHDMGLNRMMHQPNHPTASARPFISGWHYGGVAPYSGPQGLEDQEGGPGFMP</sequence>
<keyword evidence="7" id="KW-0804">Transcription</keyword>
<feature type="region of interest" description="Disordered" evidence="10">
    <location>
        <begin position="175"/>
        <end position="216"/>
    </location>
</feature>
<dbReference type="GO" id="GO:0003677">
    <property type="term" value="F:DNA binding"/>
    <property type="evidence" value="ECO:0007669"/>
    <property type="project" value="UniProtKB-KW"/>
</dbReference>
<comment type="caution">
    <text evidence="12">The sequence shown here is derived from an EMBL/GenBank/DDBJ whole genome shotgun (WGS) entry which is preliminary data.</text>
</comment>
<evidence type="ECO:0000256" key="2">
    <source>
        <dbReference type="ARBA" id="ARBA00022723"/>
    </source>
</evidence>
<dbReference type="InterPro" id="IPR036893">
    <property type="entry name" value="SBP_sf"/>
</dbReference>
<keyword evidence="13" id="KW-1185">Reference proteome</keyword>
<evidence type="ECO:0000256" key="1">
    <source>
        <dbReference type="ARBA" id="ARBA00004123"/>
    </source>
</evidence>
<evidence type="ECO:0000256" key="10">
    <source>
        <dbReference type="SAM" id="MobiDB-lite"/>
    </source>
</evidence>
<evidence type="ECO:0000256" key="8">
    <source>
        <dbReference type="ARBA" id="ARBA00023242"/>
    </source>
</evidence>
<feature type="region of interest" description="Disordered" evidence="10">
    <location>
        <begin position="1"/>
        <end position="22"/>
    </location>
</feature>
<evidence type="ECO:0000313" key="13">
    <source>
        <dbReference type="Proteomes" id="UP001279734"/>
    </source>
</evidence>
<dbReference type="FunFam" id="4.10.1100.10:FF:000001">
    <property type="entry name" value="Squamosa promoter-binding-like protein 14"/>
    <property type="match status" value="1"/>
</dbReference>
<evidence type="ECO:0000256" key="4">
    <source>
        <dbReference type="ARBA" id="ARBA00022833"/>
    </source>
</evidence>
<protein>
    <recommendedName>
        <fullName evidence="11">SBP-type domain-containing protein</fullName>
    </recommendedName>
</protein>
<feature type="compositionally biased region" description="Polar residues" evidence="10">
    <location>
        <begin position="206"/>
        <end position="216"/>
    </location>
</feature>
<feature type="compositionally biased region" description="Low complexity" evidence="10">
    <location>
        <begin position="1"/>
        <end position="11"/>
    </location>
</feature>
<dbReference type="PANTHER" id="PTHR31251">
    <property type="entry name" value="SQUAMOSA PROMOTER-BINDING-LIKE PROTEIN 4"/>
    <property type="match status" value="1"/>
</dbReference>
<keyword evidence="8" id="KW-0539">Nucleus</keyword>
<evidence type="ECO:0000256" key="5">
    <source>
        <dbReference type="ARBA" id="ARBA00023015"/>
    </source>
</evidence>
<gene>
    <name evidence="12" type="ORF">Nepgr_029265</name>
</gene>
<organism evidence="12 13">
    <name type="scientific">Nepenthes gracilis</name>
    <name type="common">Slender pitcher plant</name>
    <dbReference type="NCBI Taxonomy" id="150966"/>
    <lineage>
        <taxon>Eukaryota</taxon>
        <taxon>Viridiplantae</taxon>
        <taxon>Streptophyta</taxon>
        <taxon>Embryophyta</taxon>
        <taxon>Tracheophyta</taxon>
        <taxon>Spermatophyta</taxon>
        <taxon>Magnoliopsida</taxon>
        <taxon>eudicotyledons</taxon>
        <taxon>Gunneridae</taxon>
        <taxon>Pentapetalae</taxon>
        <taxon>Caryophyllales</taxon>
        <taxon>Nepenthaceae</taxon>
        <taxon>Nepenthes</taxon>
    </lineage>
</organism>
<reference evidence="12" key="1">
    <citation type="submission" date="2023-05" db="EMBL/GenBank/DDBJ databases">
        <title>Nepenthes gracilis genome sequencing.</title>
        <authorList>
            <person name="Fukushima K."/>
        </authorList>
    </citation>
    <scope>NUCLEOTIDE SEQUENCE</scope>
    <source>
        <strain evidence="12">SING2019-196</strain>
    </source>
</reference>
<keyword evidence="2" id="KW-0479">Metal-binding</keyword>
<dbReference type="GO" id="GO:0008270">
    <property type="term" value="F:zinc ion binding"/>
    <property type="evidence" value="ECO:0007669"/>
    <property type="project" value="UniProtKB-KW"/>
</dbReference>
<dbReference type="Gene3D" id="4.10.1100.10">
    <property type="entry name" value="Transcription factor, SBP-box domain"/>
    <property type="match status" value="1"/>
</dbReference>
<evidence type="ECO:0000256" key="6">
    <source>
        <dbReference type="ARBA" id="ARBA00023125"/>
    </source>
</evidence>
<keyword evidence="5" id="KW-0805">Transcription regulation</keyword>
<dbReference type="AlphaFoldDB" id="A0AAD3TF21"/>
<accession>A0AAD3TF21</accession>
<dbReference type="InterPro" id="IPR004333">
    <property type="entry name" value="SBP_dom"/>
</dbReference>
<comment type="subcellular location">
    <subcellularLocation>
        <location evidence="1">Nucleus</location>
    </subcellularLocation>
</comment>
<dbReference type="SUPFAM" id="SSF103612">
    <property type="entry name" value="SBT domain"/>
    <property type="match status" value="1"/>
</dbReference>
<feature type="domain" description="SBP-type" evidence="11">
    <location>
        <begin position="26"/>
        <end position="103"/>
    </location>
</feature>
<keyword evidence="6" id="KW-0238">DNA-binding</keyword>
<dbReference type="Pfam" id="PF03110">
    <property type="entry name" value="SBP"/>
    <property type="match status" value="1"/>
</dbReference>
<dbReference type="Proteomes" id="UP001279734">
    <property type="component" value="Unassembled WGS sequence"/>
</dbReference>
<keyword evidence="3 9" id="KW-0863">Zinc-finger</keyword>